<evidence type="ECO:0000313" key="2">
    <source>
        <dbReference type="Proteomes" id="UP001152795"/>
    </source>
</evidence>
<dbReference type="EMBL" id="CACRXK020008639">
    <property type="protein sequence ID" value="CAB4015243.1"/>
    <property type="molecule type" value="Genomic_DNA"/>
</dbReference>
<dbReference type="Proteomes" id="UP001152795">
    <property type="component" value="Unassembled WGS sequence"/>
</dbReference>
<name>A0A6S7IDX2_PARCT</name>
<reference evidence="1" key="1">
    <citation type="submission" date="2020-04" db="EMBL/GenBank/DDBJ databases">
        <authorList>
            <person name="Alioto T."/>
            <person name="Alioto T."/>
            <person name="Gomez Garrido J."/>
        </authorList>
    </citation>
    <scope>NUCLEOTIDE SEQUENCE</scope>
    <source>
        <strain evidence="1">A484AB</strain>
    </source>
</reference>
<organism evidence="1 2">
    <name type="scientific">Paramuricea clavata</name>
    <name type="common">Red gorgonian</name>
    <name type="synonym">Violescent sea-whip</name>
    <dbReference type="NCBI Taxonomy" id="317549"/>
    <lineage>
        <taxon>Eukaryota</taxon>
        <taxon>Metazoa</taxon>
        <taxon>Cnidaria</taxon>
        <taxon>Anthozoa</taxon>
        <taxon>Octocorallia</taxon>
        <taxon>Malacalcyonacea</taxon>
        <taxon>Plexauridae</taxon>
        <taxon>Paramuricea</taxon>
    </lineage>
</organism>
<keyword evidence="2" id="KW-1185">Reference proteome</keyword>
<sequence>MNFNSDKCESLSISRKKHPVENDYVIDGIPIVKKDSQNDFGVFTTSTLK</sequence>
<protein>
    <submittedName>
        <fullName evidence="1">Uncharacterized protein</fullName>
    </submittedName>
</protein>
<comment type="caution">
    <text evidence="1">The sequence shown here is derived from an EMBL/GenBank/DDBJ whole genome shotgun (WGS) entry which is preliminary data.</text>
</comment>
<proteinExistence type="predicted"/>
<accession>A0A6S7IDX2</accession>
<evidence type="ECO:0000313" key="1">
    <source>
        <dbReference type="EMBL" id="CAB4015243.1"/>
    </source>
</evidence>
<dbReference type="AlphaFoldDB" id="A0A6S7IDX2"/>
<gene>
    <name evidence="1" type="ORF">PACLA_8A021647</name>
</gene>